<organism evidence="1 2">
    <name type="scientific">Cichorium intybus</name>
    <name type="common">Chicory</name>
    <dbReference type="NCBI Taxonomy" id="13427"/>
    <lineage>
        <taxon>Eukaryota</taxon>
        <taxon>Viridiplantae</taxon>
        <taxon>Streptophyta</taxon>
        <taxon>Embryophyta</taxon>
        <taxon>Tracheophyta</taxon>
        <taxon>Spermatophyta</taxon>
        <taxon>Magnoliopsida</taxon>
        <taxon>eudicotyledons</taxon>
        <taxon>Gunneridae</taxon>
        <taxon>Pentapetalae</taxon>
        <taxon>asterids</taxon>
        <taxon>campanulids</taxon>
        <taxon>Asterales</taxon>
        <taxon>Asteraceae</taxon>
        <taxon>Cichorioideae</taxon>
        <taxon>Cichorieae</taxon>
        <taxon>Cichoriinae</taxon>
        <taxon>Cichorium</taxon>
    </lineage>
</organism>
<protein>
    <submittedName>
        <fullName evidence="1">Uncharacterized protein</fullName>
    </submittedName>
</protein>
<reference evidence="2" key="1">
    <citation type="journal article" date="2022" name="Mol. Ecol. Resour.">
        <title>The genomes of chicory, endive, great burdock and yacon provide insights into Asteraceae palaeo-polyploidization history and plant inulin production.</title>
        <authorList>
            <person name="Fan W."/>
            <person name="Wang S."/>
            <person name="Wang H."/>
            <person name="Wang A."/>
            <person name="Jiang F."/>
            <person name="Liu H."/>
            <person name="Zhao H."/>
            <person name="Xu D."/>
            <person name="Zhang Y."/>
        </authorList>
    </citation>
    <scope>NUCLEOTIDE SEQUENCE [LARGE SCALE GENOMIC DNA]</scope>
    <source>
        <strain evidence="2">cv. Punajuju</strain>
    </source>
</reference>
<reference evidence="1 2" key="2">
    <citation type="journal article" date="2022" name="Mol. Ecol. Resour.">
        <title>The genomes of chicory, endive, great burdock and yacon provide insights into Asteraceae paleo-polyploidization history and plant inulin production.</title>
        <authorList>
            <person name="Fan W."/>
            <person name="Wang S."/>
            <person name="Wang H."/>
            <person name="Wang A."/>
            <person name="Jiang F."/>
            <person name="Liu H."/>
            <person name="Zhao H."/>
            <person name="Xu D."/>
            <person name="Zhang Y."/>
        </authorList>
    </citation>
    <scope>NUCLEOTIDE SEQUENCE [LARGE SCALE GENOMIC DNA]</scope>
    <source>
        <strain evidence="2">cv. Punajuju</strain>
        <tissue evidence="1">Leaves</tissue>
    </source>
</reference>
<accession>A0ACB9GZP7</accession>
<proteinExistence type="predicted"/>
<sequence>MQVLGHIMYNKVLTSMCLFKNYLYCSYLQYSGHKGERVGFSSDDPVVVRDSLRQTQGGAFEAVGSEGGLAGDDGCCRRVTIFVELESVMTISVLFSALWTSRTLILSSANILESKAFQLSLNGCDDSNGKKK</sequence>
<evidence type="ECO:0000313" key="2">
    <source>
        <dbReference type="Proteomes" id="UP001055811"/>
    </source>
</evidence>
<comment type="caution">
    <text evidence="1">The sequence shown here is derived from an EMBL/GenBank/DDBJ whole genome shotgun (WGS) entry which is preliminary data.</text>
</comment>
<evidence type="ECO:0000313" key="1">
    <source>
        <dbReference type="EMBL" id="KAI3788706.1"/>
    </source>
</evidence>
<dbReference type="Proteomes" id="UP001055811">
    <property type="component" value="Linkage Group LG01"/>
</dbReference>
<keyword evidence="2" id="KW-1185">Reference proteome</keyword>
<name>A0ACB9GZP7_CICIN</name>
<dbReference type="EMBL" id="CM042009">
    <property type="protein sequence ID" value="KAI3788706.1"/>
    <property type="molecule type" value="Genomic_DNA"/>
</dbReference>
<gene>
    <name evidence="1" type="ORF">L2E82_01479</name>
</gene>